<evidence type="ECO:0000256" key="8">
    <source>
        <dbReference type="SAM" id="Phobius"/>
    </source>
</evidence>
<dbReference type="Proteomes" id="UP000179588">
    <property type="component" value="Unassembled WGS sequence"/>
</dbReference>
<protein>
    <submittedName>
        <fullName evidence="10">Urea transporter</fullName>
    </submittedName>
</protein>
<evidence type="ECO:0000313" key="10">
    <source>
        <dbReference type="EMBL" id="OHT23209.1"/>
    </source>
</evidence>
<evidence type="ECO:0000256" key="5">
    <source>
        <dbReference type="ARBA" id="ARBA00022989"/>
    </source>
</evidence>
<feature type="transmembrane region" description="Helical" evidence="8">
    <location>
        <begin position="62"/>
        <end position="79"/>
    </location>
</feature>
<name>A0A1S1HLN9_PROST</name>
<comment type="similarity">
    <text evidence="2">Belongs to the urea transporter family.</text>
</comment>
<dbReference type="InterPro" id="IPR017807">
    <property type="entry name" value="Urea_transporter_bac"/>
</dbReference>
<keyword evidence="3" id="KW-1003">Cell membrane</keyword>
<evidence type="ECO:0000313" key="11">
    <source>
        <dbReference type="Proteomes" id="UP000179588"/>
    </source>
</evidence>
<organism evidence="10 11">
    <name type="scientific">Providencia stuartii</name>
    <dbReference type="NCBI Taxonomy" id="588"/>
    <lineage>
        <taxon>Bacteria</taxon>
        <taxon>Pseudomonadati</taxon>
        <taxon>Pseudomonadota</taxon>
        <taxon>Gammaproteobacteria</taxon>
        <taxon>Enterobacterales</taxon>
        <taxon>Morganellaceae</taxon>
        <taxon>Providencia</taxon>
    </lineage>
</organism>
<proteinExistence type="inferred from homology"/>
<gene>
    <name evidence="9" type="primary">yut</name>
    <name evidence="10" type="ORF">A3Q29_07240</name>
    <name evidence="9" type="ORF">RG298_002123</name>
</gene>
<evidence type="ECO:0000256" key="2">
    <source>
        <dbReference type="ARBA" id="ARBA00005914"/>
    </source>
</evidence>
<dbReference type="GeneID" id="92278608"/>
<sequence>MNTSTINKNAWDQLADKNITVQFIDVTLRGCAQVMFQNNPLTGLLFFIAIFIGAFLESMPAVAFGCLLGTVVSTLTAYISKLDTSSLRSGLYGYNGCLVGVALPTFLENTPFVWLSIILGSIVSVIATISLMDFLKNWKVAALTAPFVLVSWTILLASYSFLGIKGVALPAPALPQQFIEPIGSIPHSDIVADVFRGVSEVFLLSSVIVGIIFVVGLAVSSIWAAVFAIVGSLLAFIIATLLKGDFVSIHTGLYSFSAVLTAIALGSTFNKPSYRVVVYAIIGVIFTVFVQGALDIILEPFGIPTLTMPFVLASWLFLVPNQDIMPEHRQS</sequence>
<reference evidence="9" key="2">
    <citation type="submission" date="2024-02" db="EMBL/GenBank/DDBJ databases">
        <authorList>
            <consortium name="Clinical and Environmental Microbiology Branch: Whole genome sequencing antimicrobial resistance pathogens in the healthcare setting"/>
        </authorList>
    </citation>
    <scope>NUCLEOTIDE SEQUENCE</scope>
    <source>
        <strain evidence="9">2021GO-0154</strain>
    </source>
</reference>
<feature type="transmembrane region" description="Helical" evidence="8">
    <location>
        <begin position="276"/>
        <end position="294"/>
    </location>
</feature>
<dbReference type="PANTHER" id="PTHR10464:SF4">
    <property type="entry name" value="UREA TRANSPORTER"/>
    <property type="match status" value="1"/>
</dbReference>
<feature type="site" description="Important for channel permeability" evidence="7">
    <location>
        <position position="307"/>
    </location>
</feature>
<keyword evidence="11" id="KW-1185">Reference proteome</keyword>
<feature type="transmembrane region" description="Helical" evidence="8">
    <location>
        <begin position="300"/>
        <end position="319"/>
    </location>
</feature>
<evidence type="ECO:0000256" key="4">
    <source>
        <dbReference type="ARBA" id="ARBA00022692"/>
    </source>
</evidence>
<dbReference type="NCBIfam" id="TIGR03441">
    <property type="entry name" value="urea_trans_yut"/>
    <property type="match status" value="1"/>
</dbReference>
<dbReference type="GO" id="GO:0015204">
    <property type="term" value="F:urea transmembrane transporter activity"/>
    <property type="evidence" value="ECO:0007669"/>
    <property type="project" value="InterPro"/>
</dbReference>
<dbReference type="InterPro" id="IPR029020">
    <property type="entry name" value="Ammonium/urea_transptr"/>
</dbReference>
<dbReference type="InterPro" id="IPR004937">
    <property type="entry name" value="Urea_transporter"/>
</dbReference>
<evidence type="ECO:0000256" key="7">
    <source>
        <dbReference type="PIRSR" id="PIRSR016502-1"/>
    </source>
</evidence>
<dbReference type="PIRSF" id="PIRSF016502">
    <property type="entry name" value="Urea_transporter"/>
    <property type="match status" value="1"/>
</dbReference>
<dbReference type="GO" id="GO:0005886">
    <property type="term" value="C:plasma membrane"/>
    <property type="evidence" value="ECO:0007669"/>
    <property type="project" value="UniProtKB-SubCell"/>
</dbReference>
<keyword evidence="5 8" id="KW-1133">Transmembrane helix</keyword>
<feature type="transmembrane region" description="Helical" evidence="8">
    <location>
        <begin position="113"/>
        <end position="135"/>
    </location>
</feature>
<dbReference type="AlphaFoldDB" id="A0A1S1HLN9"/>
<dbReference type="Gene3D" id="1.10.3430.10">
    <property type="entry name" value="Ammonium transporter AmtB like domains"/>
    <property type="match status" value="1"/>
</dbReference>
<comment type="caution">
    <text evidence="10">The sequence shown here is derived from an EMBL/GenBank/DDBJ whole genome shotgun (WGS) entry which is preliminary data.</text>
</comment>
<feature type="transmembrane region" description="Helical" evidence="8">
    <location>
        <begin position="248"/>
        <end position="269"/>
    </location>
</feature>
<feature type="transmembrane region" description="Helical" evidence="8">
    <location>
        <begin position="222"/>
        <end position="242"/>
    </location>
</feature>
<dbReference type="RefSeq" id="WP_070929182.1">
    <property type="nucleotide sequence ID" value="NZ_CANMXG010000001.1"/>
</dbReference>
<feature type="transmembrane region" description="Helical" evidence="8">
    <location>
        <begin position="194"/>
        <end position="215"/>
    </location>
</feature>
<dbReference type="Pfam" id="PF03253">
    <property type="entry name" value="UT"/>
    <property type="match status" value="1"/>
</dbReference>
<dbReference type="EMBL" id="LVIE01000190">
    <property type="protein sequence ID" value="OHT23209.1"/>
    <property type="molecule type" value="Genomic_DNA"/>
</dbReference>
<feature type="transmembrane region" description="Helical" evidence="8">
    <location>
        <begin position="91"/>
        <end position="107"/>
    </location>
</feature>
<dbReference type="OrthoDB" id="279428at2"/>
<evidence type="ECO:0000256" key="1">
    <source>
        <dbReference type="ARBA" id="ARBA00004651"/>
    </source>
</evidence>
<keyword evidence="6 8" id="KW-0472">Membrane</keyword>
<reference evidence="10 11" key="1">
    <citation type="submission" date="2016-03" db="EMBL/GenBank/DDBJ databases">
        <title>Genome sequence of Providencia stuartii strain, isolated from the salivary glands of larval Lucilia sericata.</title>
        <authorList>
            <person name="Yuan Y."/>
            <person name="Zhang Y."/>
            <person name="Fu S."/>
            <person name="Crippen T.L."/>
            <person name="Visi D."/>
            <person name="Benbow M.E."/>
            <person name="Allen M."/>
            <person name="Tomberlin J.K."/>
            <person name="Sze S.-H."/>
            <person name="Tarone A.M."/>
        </authorList>
    </citation>
    <scope>NUCLEOTIDE SEQUENCE [LARGE SCALE GENOMIC DNA]</scope>
    <source>
        <strain evidence="10 11">Crippen</strain>
    </source>
</reference>
<evidence type="ECO:0000256" key="6">
    <source>
        <dbReference type="ARBA" id="ARBA00023136"/>
    </source>
</evidence>
<feature type="transmembrane region" description="Helical" evidence="8">
    <location>
        <begin position="39"/>
        <end position="56"/>
    </location>
</feature>
<comment type="subcellular location">
    <subcellularLocation>
        <location evidence="1">Cell membrane</location>
        <topology evidence="1">Multi-pass membrane protein</topology>
    </subcellularLocation>
</comment>
<feature type="transmembrane region" description="Helical" evidence="8">
    <location>
        <begin position="142"/>
        <end position="162"/>
    </location>
</feature>
<dbReference type="EMBL" id="ABMABF030000006">
    <property type="protein sequence ID" value="EMJ5134391.1"/>
    <property type="molecule type" value="Genomic_DNA"/>
</dbReference>
<dbReference type="PANTHER" id="PTHR10464">
    <property type="entry name" value="UREA TRANSPORTER"/>
    <property type="match status" value="1"/>
</dbReference>
<evidence type="ECO:0000256" key="3">
    <source>
        <dbReference type="ARBA" id="ARBA00022475"/>
    </source>
</evidence>
<keyword evidence="4 8" id="KW-0812">Transmembrane</keyword>
<evidence type="ECO:0000313" key="9">
    <source>
        <dbReference type="EMBL" id="EMJ5134391.1"/>
    </source>
</evidence>
<accession>A0A1S1HLN9</accession>